<dbReference type="InterPro" id="IPR041705">
    <property type="entry name" value="PIN_Sll0205"/>
</dbReference>
<dbReference type="InterPro" id="IPR002716">
    <property type="entry name" value="PIN_dom"/>
</dbReference>
<gene>
    <name evidence="2" type="ORF">VL20_3927</name>
</gene>
<dbReference type="PATRIC" id="fig|1638788.3.peg.3961"/>
<dbReference type="AlphaFoldDB" id="A0A0K1S4A1"/>
<dbReference type="PANTHER" id="PTHR36173:SF2">
    <property type="entry name" value="RIBONUCLEASE VAPC16"/>
    <property type="match status" value="1"/>
</dbReference>
<dbReference type="InterPro" id="IPR052919">
    <property type="entry name" value="TA_system_RNase"/>
</dbReference>
<dbReference type="InterPro" id="IPR029060">
    <property type="entry name" value="PIN-like_dom_sf"/>
</dbReference>
<keyword evidence="3" id="KW-1185">Reference proteome</keyword>
<evidence type="ECO:0000313" key="2">
    <source>
        <dbReference type="EMBL" id="AKV68880.1"/>
    </source>
</evidence>
<protein>
    <recommendedName>
        <fullName evidence="1">PIN domain-containing protein</fullName>
    </recommendedName>
</protein>
<dbReference type="EMBL" id="CP011339">
    <property type="protein sequence ID" value="AKV68880.1"/>
    <property type="molecule type" value="Genomic_DNA"/>
</dbReference>
<proteinExistence type="predicted"/>
<reference evidence="2 3" key="1">
    <citation type="journal article" date="2016" name="Stand. Genomic Sci.">
        <title>Complete genome sequence and genomic characterization of Microcystis panniformis FACHB 1757 by third-generation sequencing.</title>
        <authorList>
            <person name="Zhang J.Y."/>
            <person name="Guan R."/>
            <person name="Zhang H.J."/>
            <person name="Li H."/>
            <person name="Xiao P."/>
            <person name="Yu G.L."/>
            <person name="Du L."/>
            <person name="Cao D.M."/>
            <person name="Zhu B.C."/>
            <person name="Li R.H."/>
            <person name="Lu Z.H."/>
        </authorList>
    </citation>
    <scope>NUCLEOTIDE SEQUENCE [LARGE SCALE GENOMIC DNA]</scope>
    <source>
        <strain evidence="2 3">FACHB-1757</strain>
    </source>
</reference>
<evidence type="ECO:0000259" key="1">
    <source>
        <dbReference type="Pfam" id="PF01850"/>
    </source>
</evidence>
<evidence type="ECO:0000313" key="3">
    <source>
        <dbReference type="Proteomes" id="UP000068167"/>
    </source>
</evidence>
<feature type="domain" description="PIN" evidence="1">
    <location>
        <begin position="4"/>
        <end position="122"/>
    </location>
</feature>
<dbReference type="RefSeq" id="WP_012265532.1">
    <property type="nucleotide sequence ID" value="NZ_CP011339.1"/>
</dbReference>
<name>A0A0K1S4A1_9CHRO</name>
<accession>A0A0K1S4A1</accession>
<dbReference type="CDD" id="cd09872">
    <property type="entry name" value="PIN_Sll0205-like"/>
    <property type="match status" value="1"/>
</dbReference>
<dbReference type="Gene3D" id="3.40.50.1010">
    <property type="entry name" value="5'-nuclease"/>
    <property type="match status" value="1"/>
</dbReference>
<dbReference type="SUPFAM" id="SSF88723">
    <property type="entry name" value="PIN domain-like"/>
    <property type="match status" value="1"/>
</dbReference>
<dbReference type="Proteomes" id="UP000068167">
    <property type="component" value="Chromosome"/>
</dbReference>
<sequence>MRLLLDTHIFLWFLNGDPQLSQDFCDAIKDAKNSVYLSVASIWEAIIKYQLGKLPLPESPEVYLPKQRDRHQIASLTIDEESIAYLMKLPPLHRDPFDRLLICQAIQNDLIIITVDQKIRSYPIITTL</sequence>
<dbReference type="KEGG" id="mpk:VL20_3927"/>
<dbReference type="Pfam" id="PF01850">
    <property type="entry name" value="PIN"/>
    <property type="match status" value="1"/>
</dbReference>
<organism evidence="2 3">
    <name type="scientific">Microcystis panniformis FACHB-1757</name>
    <dbReference type="NCBI Taxonomy" id="1638788"/>
    <lineage>
        <taxon>Bacteria</taxon>
        <taxon>Bacillati</taxon>
        <taxon>Cyanobacteriota</taxon>
        <taxon>Cyanophyceae</taxon>
        <taxon>Oscillatoriophycideae</taxon>
        <taxon>Chroococcales</taxon>
        <taxon>Microcystaceae</taxon>
        <taxon>Microcystis</taxon>
    </lineage>
</organism>
<dbReference type="PANTHER" id="PTHR36173">
    <property type="entry name" value="RIBONUCLEASE VAPC16-RELATED"/>
    <property type="match status" value="1"/>
</dbReference>